<gene>
    <name evidence="1" type="ORF">CAP_0680</name>
</gene>
<dbReference type="OrthoDB" id="338237at2"/>
<evidence type="ECO:0008006" key="3">
    <source>
        <dbReference type="Google" id="ProtNLM"/>
    </source>
</evidence>
<protein>
    <recommendedName>
        <fullName evidence="3">DUF1993 domain-containing protein</fullName>
    </recommendedName>
</protein>
<dbReference type="SUPFAM" id="SSF109854">
    <property type="entry name" value="DinB/YfiT-like putative metalloenzymes"/>
    <property type="match status" value="1"/>
</dbReference>
<name>A0A017TF28_9BACT</name>
<dbReference type="InterPro" id="IPR034660">
    <property type="entry name" value="DinB/YfiT-like"/>
</dbReference>
<dbReference type="InterPro" id="IPR018531">
    <property type="entry name" value="DUF1993"/>
</dbReference>
<organism evidence="1 2">
    <name type="scientific">Chondromyces apiculatus DSM 436</name>
    <dbReference type="NCBI Taxonomy" id="1192034"/>
    <lineage>
        <taxon>Bacteria</taxon>
        <taxon>Pseudomonadati</taxon>
        <taxon>Myxococcota</taxon>
        <taxon>Polyangia</taxon>
        <taxon>Polyangiales</taxon>
        <taxon>Polyangiaceae</taxon>
        <taxon>Chondromyces</taxon>
    </lineage>
</organism>
<dbReference type="eggNOG" id="COG3812">
    <property type="taxonomic scope" value="Bacteria"/>
</dbReference>
<dbReference type="RefSeq" id="WP_044238238.1">
    <property type="nucleotide sequence ID" value="NZ_ASRX01000011.1"/>
</dbReference>
<dbReference type="Proteomes" id="UP000019678">
    <property type="component" value="Unassembled WGS sequence"/>
</dbReference>
<proteinExistence type="predicted"/>
<accession>A0A017TF28</accession>
<comment type="caution">
    <text evidence="1">The sequence shown here is derived from an EMBL/GenBank/DDBJ whole genome shotgun (WGS) entry which is preliminary data.</text>
</comment>
<dbReference type="Pfam" id="PF09351">
    <property type="entry name" value="DUF1993"/>
    <property type="match status" value="1"/>
</dbReference>
<dbReference type="PANTHER" id="PTHR36922">
    <property type="entry name" value="BLL2446 PROTEIN"/>
    <property type="match status" value="1"/>
</dbReference>
<reference evidence="1 2" key="1">
    <citation type="submission" date="2013-05" db="EMBL/GenBank/DDBJ databases">
        <title>Genome assembly of Chondromyces apiculatus DSM 436.</title>
        <authorList>
            <person name="Sharma G."/>
            <person name="Khatri I."/>
            <person name="Kaur C."/>
            <person name="Mayilraj S."/>
            <person name="Subramanian S."/>
        </authorList>
    </citation>
    <scope>NUCLEOTIDE SEQUENCE [LARGE SCALE GENOMIC DNA]</scope>
    <source>
        <strain evidence="1 2">DSM 436</strain>
    </source>
</reference>
<dbReference type="EMBL" id="ASRX01000011">
    <property type="protein sequence ID" value="EYF07201.1"/>
    <property type="molecule type" value="Genomic_DNA"/>
</dbReference>
<evidence type="ECO:0000313" key="1">
    <source>
        <dbReference type="EMBL" id="EYF07201.1"/>
    </source>
</evidence>
<evidence type="ECO:0000313" key="2">
    <source>
        <dbReference type="Proteomes" id="UP000019678"/>
    </source>
</evidence>
<dbReference type="Gene3D" id="1.20.120.450">
    <property type="entry name" value="dinb family like domain"/>
    <property type="match status" value="1"/>
</dbReference>
<dbReference type="PANTHER" id="PTHR36922:SF1">
    <property type="entry name" value="DUF1993 DOMAIN-CONTAINING PROTEIN"/>
    <property type="match status" value="1"/>
</dbReference>
<dbReference type="AlphaFoldDB" id="A0A017TF28"/>
<sequence length="170" mass="19249">MNLYHSCIPQMTNTLRQARTWLDKAQAFAEQKKIDPEVLLGSRLAPDQWALWRQLQSFAMASERVGAMLTGAAPPQQEMKQENLAELRARLDRTLEALQALKPEQFEGAEERMIGLPFMPGKGMTGSNMVLQFALPNFYFHASMAYAILRHNGVELGKIDFLGQLDIRDI</sequence>
<keyword evidence="2" id="KW-1185">Reference proteome</keyword>
<dbReference type="STRING" id="1192034.CAP_0680"/>